<comment type="caution">
    <text evidence="1">The sequence shown here is derived from an EMBL/GenBank/DDBJ whole genome shotgun (WGS) entry which is preliminary data.</text>
</comment>
<sequence length="152" mass="16634">MKYPLLLATLLLTAACTSEKTDQTDTSQESEAVEAAESSTCYAAILGQDTLSLRVERMSDDVTGDLAYNFYEKDDNEGTIEGKMHGDTLLADYTFMSEGTESVRQVAFLKKGDGFVEGYGDMEDQNGKMVFKNTAALDFGSNSVFKKVPCNE</sequence>
<evidence type="ECO:0000313" key="2">
    <source>
        <dbReference type="Proteomes" id="UP000479293"/>
    </source>
</evidence>
<proteinExistence type="predicted"/>
<dbReference type="AlphaFoldDB" id="A0A7C9FZA2"/>
<keyword evidence="2" id="KW-1185">Reference proteome</keyword>
<dbReference type="EMBL" id="WHLY01000002">
    <property type="protein sequence ID" value="MPR35893.1"/>
    <property type="molecule type" value="Genomic_DNA"/>
</dbReference>
<organism evidence="1 2">
    <name type="scientific">Salmonirosea aquatica</name>
    <dbReference type="NCBI Taxonomy" id="2654236"/>
    <lineage>
        <taxon>Bacteria</taxon>
        <taxon>Pseudomonadati</taxon>
        <taxon>Bacteroidota</taxon>
        <taxon>Cytophagia</taxon>
        <taxon>Cytophagales</taxon>
        <taxon>Spirosomataceae</taxon>
        <taxon>Salmonirosea</taxon>
    </lineage>
</organism>
<dbReference type="RefSeq" id="WP_152763340.1">
    <property type="nucleotide sequence ID" value="NZ_WHLY01000002.1"/>
</dbReference>
<dbReference type="PROSITE" id="PS51257">
    <property type="entry name" value="PROKAR_LIPOPROTEIN"/>
    <property type="match status" value="1"/>
</dbReference>
<evidence type="ECO:0008006" key="3">
    <source>
        <dbReference type="Google" id="ProtNLM"/>
    </source>
</evidence>
<protein>
    <recommendedName>
        <fullName evidence="3">Lipoprotein</fullName>
    </recommendedName>
</protein>
<dbReference type="Proteomes" id="UP000479293">
    <property type="component" value="Unassembled WGS sequence"/>
</dbReference>
<gene>
    <name evidence="1" type="ORF">GBK04_21705</name>
</gene>
<reference evidence="1 2" key="1">
    <citation type="submission" date="2019-10" db="EMBL/GenBank/DDBJ databases">
        <title>Draft Genome Sequence of Cytophagaceae sp. SJW1-29.</title>
        <authorList>
            <person name="Choi A."/>
        </authorList>
    </citation>
    <scope>NUCLEOTIDE SEQUENCE [LARGE SCALE GENOMIC DNA]</scope>
    <source>
        <strain evidence="1 2">SJW1-29</strain>
    </source>
</reference>
<accession>A0A7C9FZA2</accession>
<evidence type="ECO:0000313" key="1">
    <source>
        <dbReference type="EMBL" id="MPR35893.1"/>
    </source>
</evidence>
<name>A0A7C9FZA2_9BACT</name>